<dbReference type="Proteomes" id="UP000520767">
    <property type="component" value="Unassembled WGS sequence"/>
</dbReference>
<accession>A0A7W7QCH0</accession>
<organism evidence="2 3">
    <name type="scientific">Actinophytocola algeriensis</name>
    <dbReference type="NCBI Taxonomy" id="1768010"/>
    <lineage>
        <taxon>Bacteria</taxon>
        <taxon>Bacillati</taxon>
        <taxon>Actinomycetota</taxon>
        <taxon>Actinomycetes</taxon>
        <taxon>Pseudonocardiales</taxon>
        <taxon>Pseudonocardiaceae</taxon>
    </lineage>
</organism>
<evidence type="ECO:0000313" key="3">
    <source>
        <dbReference type="Proteomes" id="UP000520767"/>
    </source>
</evidence>
<sequence length="59" mass="6385">MGSGGSMESPADGHWSTSRFSSSPGSTNSMRMSGWYRAHLISTSSITTATWRRTSSNVR</sequence>
<dbReference type="EMBL" id="JACHJQ010000008">
    <property type="protein sequence ID" value="MBB4910968.1"/>
    <property type="molecule type" value="Genomic_DNA"/>
</dbReference>
<evidence type="ECO:0000256" key="1">
    <source>
        <dbReference type="SAM" id="MobiDB-lite"/>
    </source>
</evidence>
<gene>
    <name evidence="2" type="ORF">FHR82_007227</name>
</gene>
<protein>
    <submittedName>
        <fullName evidence="2">Uncharacterized protein</fullName>
    </submittedName>
</protein>
<reference evidence="2 3" key="1">
    <citation type="submission" date="2020-08" db="EMBL/GenBank/DDBJ databases">
        <title>Genomic Encyclopedia of Type Strains, Phase III (KMG-III): the genomes of soil and plant-associated and newly described type strains.</title>
        <authorList>
            <person name="Whitman W."/>
        </authorList>
    </citation>
    <scope>NUCLEOTIDE SEQUENCE [LARGE SCALE GENOMIC DNA]</scope>
    <source>
        <strain evidence="2 3">CECT 8960</strain>
    </source>
</reference>
<comment type="caution">
    <text evidence="2">The sequence shown here is derived from an EMBL/GenBank/DDBJ whole genome shotgun (WGS) entry which is preliminary data.</text>
</comment>
<evidence type="ECO:0000313" key="2">
    <source>
        <dbReference type="EMBL" id="MBB4910968.1"/>
    </source>
</evidence>
<keyword evidence="3" id="KW-1185">Reference proteome</keyword>
<feature type="compositionally biased region" description="Low complexity" evidence="1">
    <location>
        <begin position="16"/>
        <end position="28"/>
    </location>
</feature>
<proteinExistence type="predicted"/>
<feature type="region of interest" description="Disordered" evidence="1">
    <location>
        <begin position="1"/>
        <end position="28"/>
    </location>
</feature>
<dbReference type="AlphaFoldDB" id="A0A7W7QCH0"/>
<name>A0A7W7QCH0_9PSEU</name>